<comment type="caution">
    <text evidence="1">The sequence shown here is derived from an EMBL/GenBank/DDBJ whole genome shotgun (WGS) entry which is preliminary data.</text>
</comment>
<name>A0AAV6ZVC1_ENGPU</name>
<evidence type="ECO:0000313" key="1">
    <source>
        <dbReference type="EMBL" id="KAG8552967.1"/>
    </source>
</evidence>
<sequence>MAPTYSMRLSIKAQCSDLPSKKFSLHKPSSVTNLFRWRLRVVVLMPPPHLESYFLSCAHDAVRIRYTCGLKGKHPY</sequence>
<proteinExistence type="predicted"/>
<dbReference type="EMBL" id="WNYA01000010">
    <property type="protein sequence ID" value="KAG8552967.1"/>
    <property type="molecule type" value="Genomic_DNA"/>
</dbReference>
<reference evidence="1" key="1">
    <citation type="thesis" date="2020" institute="ProQuest LLC" country="789 East Eisenhower Parkway, Ann Arbor, MI, USA">
        <title>Comparative Genomics and Chromosome Evolution.</title>
        <authorList>
            <person name="Mudd A.B."/>
        </authorList>
    </citation>
    <scope>NUCLEOTIDE SEQUENCE</scope>
    <source>
        <strain evidence="1">237g6f4</strain>
        <tissue evidence="1">Blood</tissue>
    </source>
</reference>
<dbReference type="AlphaFoldDB" id="A0AAV6ZVC1"/>
<dbReference type="Proteomes" id="UP000824782">
    <property type="component" value="Unassembled WGS sequence"/>
</dbReference>
<keyword evidence="2" id="KW-1185">Reference proteome</keyword>
<organism evidence="1 2">
    <name type="scientific">Engystomops pustulosus</name>
    <name type="common">Tungara frog</name>
    <name type="synonym">Physalaemus pustulosus</name>
    <dbReference type="NCBI Taxonomy" id="76066"/>
    <lineage>
        <taxon>Eukaryota</taxon>
        <taxon>Metazoa</taxon>
        <taxon>Chordata</taxon>
        <taxon>Craniata</taxon>
        <taxon>Vertebrata</taxon>
        <taxon>Euteleostomi</taxon>
        <taxon>Amphibia</taxon>
        <taxon>Batrachia</taxon>
        <taxon>Anura</taxon>
        <taxon>Neobatrachia</taxon>
        <taxon>Hyloidea</taxon>
        <taxon>Leptodactylidae</taxon>
        <taxon>Leiuperinae</taxon>
        <taxon>Engystomops</taxon>
    </lineage>
</organism>
<evidence type="ECO:0000313" key="2">
    <source>
        <dbReference type="Proteomes" id="UP000824782"/>
    </source>
</evidence>
<accession>A0AAV6ZVC1</accession>
<protein>
    <submittedName>
        <fullName evidence="1">Uncharacterized protein</fullName>
    </submittedName>
</protein>
<gene>
    <name evidence="1" type="ORF">GDO81_003189</name>
</gene>